<feature type="repeat" description="WD" evidence="6">
    <location>
        <begin position="62"/>
        <end position="96"/>
    </location>
</feature>
<reference evidence="8 9" key="1">
    <citation type="submission" date="2015-03" db="EMBL/GenBank/DDBJ databases">
        <title>Genomics and transcriptomics of the oil-accumulating basidiomycete yeast T. oleaginosus allow insights into substrate utilization and the diverse evolutionary trajectories of mating systems in fungi.</title>
        <authorList>
            <consortium name="DOE Joint Genome Institute"/>
            <person name="Kourist R."/>
            <person name="Kracht O."/>
            <person name="Bracharz F."/>
            <person name="Lipzen A."/>
            <person name="Nolan M."/>
            <person name="Ohm R."/>
            <person name="Grigoriev I."/>
            <person name="Sun S."/>
            <person name="Heitman J."/>
            <person name="Bruck T."/>
            <person name="Nowrousian M."/>
        </authorList>
    </citation>
    <scope>NUCLEOTIDE SEQUENCE [LARGE SCALE GENOMIC DNA]</scope>
    <source>
        <strain evidence="8 9">IBC0246</strain>
    </source>
</reference>
<accession>A0A0J0XEG8</accession>
<evidence type="ECO:0000256" key="3">
    <source>
        <dbReference type="ARBA" id="ARBA00022694"/>
    </source>
</evidence>
<dbReference type="Gene3D" id="2.130.10.10">
    <property type="entry name" value="YVTN repeat-like/Quinoprotein amine dehydrogenase"/>
    <property type="match status" value="2"/>
</dbReference>
<dbReference type="InterPro" id="IPR019775">
    <property type="entry name" value="WD40_repeat_CS"/>
</dbReference>
<sequence length="508" mass="53242">MPHTTHTTSNNRLALTTMALPLPPTAIATASAAPVTVFASGASLHAYPAASSPAEGSTSGLIRKLALSADGAVAVSAGDDKTLRVWDVKDGKITLRSTRTTLKRVACLSLTPANDILVTDKVGDVFLYPLEPRAAGERVQGFKEQADPSLNPDADFLLGHVSTVSQHVLTHDGKRIITADRDEHIRVSRFPKSYVIDKYLWGSEGFVSAIHVPESHPNHLVAGGGESTLLLFDWTSGALLRRIDIPSVLDYRCVRPSARKIKNKKRADALAAAAKNGPAASDDPRDPGFCVPPPGMMYPTGQNVCIERIDSVAVDGETVLVFFAEGCTALHAVPLAGGVVHSFPVPHPVLGFARVPGSASQLLLALDATYKGSTGSMFAAVEIAADGQMHDASASNAELMAVLAAAVLPTAPAKAIAGLNLYPNLGLFPRWPGFEEDEEMAGPEGAATPPTSEFESMAPKQLGRLKSQGVDVSAYLSKKRRKGKDGEAKAVGGEAGEQKDAGAEGAEA</sequence>
<dbReference type="InterPro" id="IPR036322">
    <property type="entry name" value="WD40_repeat_dom_sf"/>
</dbReference>
<evidence type="ECO:0000256" key="6">
    <source>
        <dbReference type="PROSITE-ProRule" id="PRU00221"/>
    </source>
</evidence>
<evidence type="ECO:0000256" key="1">
    <source>
        <dbReference type="ARBA" id="ARBA00004123"/>
    </source>
</evidence>
<dbReference type="GeneID" id="28982155"/>
<comment type="subcellular location">
    <subcellularLocation>
        <location evidence="1">Nucleus</location>
    </subcellularLocation>
</comment>
<dbReference type="GO" id="GO:0036265">
    <property type="term" value="P:RNA (guanine-N7)-methylation"/>
    <property type="evidence" value="ECO:0007669"/>
    <property type="project" value="InterPro"/>
</dbReference>
<evidence type="ECO:0000256" key="7">
    <source>
        <dbReference type="SAM" id="MobiDB-lite"/>
    </source>
</evidence>
<dbReference type="PROSITE" id="PS50294">
    <property type="entry name" value="WD_REPEATS_REGION"/>
    <property type="match status" value="1"/>
</dbReference>
<proteinExistence type="inferred from homology"/>
<dbReference type="AlphaFoldDB" id="A0A0J0XEG8"/>
<gene>
    <name evidence="8" type="ORF">CC85DRAFT_279416</name>
</gene>
<dbReference type="InterPro" id="IPR001680">
    <property type="entry name" value="WD40_rpt"/>
</dbReference>
<dbReference type="PROSITE" id="PS50082">
    <property type="entry name" value="WD_REPEATS_2"/>
    <property type="match status" value="1"/>
</dbReference>
<dbReference type="GO" id="GO:0005829">
    <property type="term" value="C:cytosol"/>
    <property type="evidence" value="ECO:0007669"/>
    <property type="project" value="TreeGrafter"/>
</dbReference>
<dbReference type="GO" id="GO:0005634">
    <property type="term" value="C:nucleus"/>
    <property type="evidence" value="ECO:0007669"/>
    <property type="project" value="UniProtKB-SubCell"/>
</dbReference>
<keyword evidence="2 6" id="KW-0853">WD repeat</keyword>
<dbReference type="STRING" id="879819.A0A0J0XEG8"/>
<dbReference type="GO" id="GO:0006400">
    <property type="term" value="P:tRNA modification"/>
    <property type="evidence" value="ECO:0007669"/>
    <property type="project" value="TreeGrafter"/>
</dbReference>
<dbReference type="HAMAP" id="MF_03056">
    <property type="entry name" value="TRM82"/>
    <property type="match status" value="1"/>
</dbReference>
<feature type="region of interest" description="Disordered" evidence="7">
    <location>
        <begin position="434"/>
        <end position="508"/>
    </location>
</feature>
<feature type="non-terminal residue" evidence="8">
    <location>
        <position position="508"/>
    </location>
</feature>
<dbReference type="OrthoDB" id="339900at2759"/>
<organism evidence="8 9">
    <name type="scientific">Cutaneotrichosporon oleaginosum</name>
    <dbReference type="NCBI Taxonomy" id="879819"/>
    <lineage>
        <taxon>Eukaryota</taxon>
        <taxon>Fungi</taxon>
        <taxon>Dikarya</taxon>
        <taxon>Basidiomycota</taxon>
        <taxon>Agaricomycotina</taxon>
        <taxon>Tremellomycetes</taxon>
        <taxon>Trichosporonales</taxon>
        <taxon>Trichosporonaceae</taxon>
        <taxon>Cutaneotrichosporon</taxon>
    </lineage>
</organism>
<keyword evidence="9" id="KW-1185">Reference proteome</keyword>
<dbReference type="PROSITE" id="PS00678">
    <property type="entry name" value="WD_REPEATS_1"/>
    <property type="match status" value="1"/>
</dbReference>
<dbReference type="InterPro" id="IPR015943">
    <property type="entry name" value="WD40/YVTN_repeat-like_dom_sf"/>
</dbReference>
<dbReference type="PANTHER" id="PTHR16288">
    <property type="entry name" value="WD40 REPEAT PROTEIN 4"/>
    <property type="match status" value="1"/>
</dbReference>
<evidence type="ECO:0000256" key="4">
    <source>
        <dbReference type="ARBA" id="ARBA00022737"/>
    </source>
</evidence>
<dbReference type="EMBL" id="KQ087258">
    <property type="protein sequence ID" value="KLT39470.1"/>
    <property type="molecule type" value="Genomic_DNA"/>
</dbReference>
<protein>
    <submittedName>
        <fullName evidence="8">Uncharacterized protein</fullName>
    </submittedName>
</protein>
<evidence type="ECO:0000256" key="2">
    <source>
        <dbReference type="ARBA" id="ARBA00022574"/>
    </source>
</evidence>
<dbReference type="SUPFAM" id="SSF50978">
    <property type="entry name" value="WD40 repeat-like"/>
    <property type="match status" value="1"/>
</dbReference>
<dbReference type="Pfam" id="PF00400">
    <property type="entry name" value="WD40"/>
    <property type="match status" value="1"/>
</dbReference>
<name>A0A0J0XEG8_9TREE</name>
<keyword evidence="3" id="KW-0819">tRNA processing</keyword>
<evidence type="ECO:0000256" key="5">
    <source>
        <dbReference type="ARBA" id="ARBA00023242"/>
    </source>
</evidence>
<keyword evidence="4" id="KW-0677">Repeat</keyword>
<dbReference type="Proteomes" id="UP000053611">
    <property type="component" value="Unassembled WGS sequence"/>
</dbReference>
<evidence type="ECO:0000313" key="9">
    <source>
        <dbReference type="Proteomes" id="UP000053611"/>
    </source>
</evidence>
<dbReference type="SMART" id="SM00320">
    <property type="entry name" value="WD40"/>
    <property type="match status" value="3"/>
</dbReference>
<evidence type="ECO:0000313" key="8">
    <source>
        <dbReference type="EMBL" id="KLT39470.1"/>
    </source>
</evidence>
<dbReference type="PANTHER" id="PTHR16288:SF0">
    <property type="entry name" value="TRNA (GUANINE-N(7)-)-METHYLTRANSFERASE NON-CATALYTIC SUBUNIT WDR4"/>
    <property type="match status" value="1"/>
</dbReference>
<keyword evidence="5" id="KW-0539">Nucleus</keyword>
<dbReference type="InterPro" id="IPR028884">
    <property type="entry name" value="Trm82"/>
</dbReference>
<dbReference type="RefSeq" id="XP_018275961.1">
    <property type="nucleotide sequence ID" value="XM_018421552.1"/>
</dbReference>
<dbReference type="GO" id="GO:0043527">
    <property type="term" value="C:tRNA methyltransferase complex"/>
    <property type="evidence" value="ECO:0007669"/>
    <property type="project" value="TreeGrafter"/>
</dbReference>